<sequence length="112" mass="11817">MSAPVIVAPPPAPVVRYAQVATPIGTPYIQTVALPVTQYIAAALAPTPVVQTRTAIVTRTNYVAIDDDYDDDVDELPVLRVIQPAVKEEAKSAVLVKSAPLSAVSVPVVSRK</sequence>
<feature type="non-terminal residue" evidence="1">
    <location>
        <position position="112"/>
    </location>
</feature>
<gene>
    <name evidence="1" type="ORF">SK128_008036</name>
</gene>
<evidence type="ECO:0000313" key="1">
    <source>
        <dbReference type="EMBL" id="KAK7067601.1"/>
    </source>
</evidence>
<protein>
    <submittedName>
        <fullName evidence="1">Uncharacterized protein</fullName>
    </submittedName>
</protein>
<evidence type="ECO:0000313" key="2">
    <source>
        <dbReference type="Proteomes" id="UP001381693"/>
    </source>
</evidence>
<reference evidence="1 2" key="1">
    <citation type="submission" date="2023-11" db="EMBL/GenBank/DDBJ databases">
        <title>Halocaridina rubra genome assembly.</title>
        <authorList>
            <person name="Smith C."/>
        </authorList>
    </citation>
    <scope>NUCLEOTIDE SEQUENCE [LARGE SCALE GENOMIC DNA]</scope>
    <source>
        <strain evidence="1">EP-1</strain>
        <tissue evidence="1">Whole</tissue>
    </source>
</reference>
<dbReference type="AlphaFoldDB" id="A0AAN8WP66"/>
<proteinExistence type="predicted"/>
<comment type="caution">
    <text evidence="1">The sequence shown here is derived from an EMBL/GenBank/DDBJ whole genome shotgun (WGS) entry which is preliminary data.</text>
</comment>
<dbReference type="Proteomes" id="UP001381693">
    <property type="component" value="Unassembled WGS sequence"/>
</dbReference>
<accession>A0AAN8WP66</accession>
<dbReference type="EMBL" id="JAXCGZ010017968">
    <property type="protein sequence ID" value="KAK7067601.1"/>
    <property type="molecule type" value="Genomic_DNA"/>
</dbReference>
<organism evidence="1 2">
    <name type="scientific">Halocaridina rubra</name>
    <name type="common">Hawaiian red shrimp</name>
    <dbReference type="NCBI Taxonomy" id="373956"/>
    <lineage>
        <taxon>Eukaryota</taxon>
        <taxon>Metazoa</taxon>
        <taxon>Ecdysozoa</taxon>
        <taxon>Arthropoda</taxon>
        <taxon>Crustacea</taxon>
        <taxon>Multicrustacea</taxon>
        <taxon>Malacostraca</taxon>
        <taxon>Eumalacostraca</taxon>
        <taxon>Eucarida</taxon>
        <taxon>Decapoda</taxon>
        <taxon>Pleocyemata</taxon>
        <taxon>Caridea</taxon>
        <taxon>Atyoidea</taxon>
        <taxon>Atyidae</taxon>
        <taxon>Halocaridina</taxon>
    </lineage>
</organism>
<keyword evidence="2" id="KW-1185">Reference proteome</keyword>
<name>A0AAN8WP66_HALRR</name>